<protein>
    <recommendedName>
        <fullName evidence="3">Phage late control D family protein</fullName>
    </recommendedName>
</protein>
<evidence type="ECO:0000313" key="2">
    <source>
        <dbReference type="Proteomes" id="UP001174050"/>
    </source>
</evidence>
<proteinExistence type="predicted"/>
<accession>A0ABT7YZS7</accession>
<keyword evidence="2" id="KW-1185">Reference proteome</keyword>
<evidence type="ECO:0008006" key="3">
    <source>
        <dbReference type="Google" id="ProtNLM"/>
    </source>
</evidence>
<organism evidence="1 2">
    <name type="scientific">Streptomyces ficellus</name>
    <dbReference type="NCBI Taxonomy" id="1977088"/>
    <lineage>
        <taxon>Bacteria</taxon>
        <taxon>Bacillati</taxon>
        <taxon>Actinomycetota</taxon>
        <taxon>Actinomycetes</taxon>
        <taxon>Kitasatosporales</taxon>
        <taxon>Streptomycetaceae</taxon>
        <taxon>Streptomyces</taxon>
    </lineage>
</organism>
<sequence>MGDEYVGGGPIHLTLQMGPKLTRPVPQAVSEALLSAQITSTAGERSGFQLAFDLTKKGAIVERLLPEGFFDPRTRVIVSTTIKGTPTVLLDGLIVRQEVGASNQPGQSTLTVTGEDLSVLMDLEERTDRFPNLSPAQRVSRILAKYVDYGIQPEVVPEQIAQPPRQQSRVEYQTATDLAYVNELARANGYTFYLEPGPVPGRSLAYWGPQRRLGQRQHALNVNMDVNSTVDQLTFAYDGAAREEPQARWQNPLSRESTLLPQPDISPLRPPLGRRASPALKRKRLPGTAKMGFERARAEALARAATSADAISGSGQLDVNRHGYVLRPRELVGVRGAGITYDGDYYVTSVTHNLTPGSYRQNFTLSREGLIARGTTVRP</sequence>
<dbReference type="Proteomes" id="UP001174050">
    <property type="component" value="Unassembled WGS sequence"/>
</dbReference>
<evidence type="ECO:0000313" key="1">
    <source>
        <dbReference type="EMBL" id="MDN3292745.1"/>
    </source>
</evidence>
<gene>
    <name evidence="1" type="ORF">QWM81_01540</name>
</gene>
<dbReference type="EMBL" id="JAUEPL010000002">
    <property type="protein sequence ID" value="MDN3292745.1"/>
    <property type="molecule type" value="Genomic_DNA"/>
</dbReference>
<name>A0ABT7YZS7_9ACTN</name>
<dbReference type="RefSeq" id="WP_290109549.1">
    <property type="nucleotide sequence ID" value="NZ_JAUEPL010000002.1"/>
</dbReference>
<comment type="caution">
    <text evidence="1">The sequence shown here is derived from an EMBL/GenBank/DDBJ whole genome shotgun (WGS) entry which is preliminary data.</text>
</comment>
<dbReference type="SUPFAM" id="SSF69279">
    <property type="entry name" value="Phage tail proteins"/>
    <property type="match status" value="1"/>
</dbReference>
<reference evidence="1" key="1">
    <citation type="submission" date="2023-06" db="EMBL/GenBank/DDBJ databases">
        <title>WGS-Sequencing of Streptomyces ficellus isolate 21 collected from sand in Gara Djebilet Iron Mine in Algeria.</title>
        <authorList>
            <person name="Zegers G.P."/>
            <person name="Gomez A."/>
            <person name="Gueddou A."/>
            <person name="Zahara A.F."/>
            <person name="Worth M."/>
            <person name="Sevigny J.L."/>
            <person name="Tisa L."/>
        </authorList>
    </citation>
    <scope>NUCLEOTIDE SEQUENCE</scope>
    <source>
        <strain evidence="1">AS11</strain>
    </source>
</reference>